<dbReference type="RefSeq" id="XP_069203473.1">
    <property type="nucleotide sequence ID" value="XM_069347629.1"/>
</dbReference>
<evidence type="ECO:0008006" key="8">
    <source>
        <dbReference type="Google" id="ProtNLM"/>
    </source>
</evidence>
<dbReference type="EMBL" id="JBFMKM010000003">
    <property type="protein sequence ID" value="KAL1310624.1"/>
    <property type="molecule type" value="Genomic_DNA"/>
</dbReference>
<evidence type="ECO:0000256" key="5">
    <source>
        <dbReference type="SAM" id="MobiDB-lite"/>
    </source>
</evidence>
<sequence length="344" mass="39288">MSVRTPSRRLLQSSALQCLHHPQPATANLPFQARRTAFNWFGRGKKENTAAHTNPILDEYMKRKPEKSQPSIIRGDLASSSIFDADRRIQEREEEKAAAAEQQASTTEETQAGGVPRNPATMAAVLDPNPAARERWQRKMVIREVRKGGRLNEPLFIKRTERELASRSHNFKTSTKKLGMLARQIAGKTIDDAIVQMRFSKKKAAQDILQYLEFTRDEAIVKRGMGLGAVEASTAAPEAAEAKPIDIQLKDGKRHTVTDKSKIYIDQAWVGRGPYGKAPDYRAKGRVNIMQTPWTSLSVVLKEEATRVREYEQREEKRRRQREKKVWHPLPDRPIVGQRQWFSW</sequence>
<dbReference type="InterPro" id="IPR047867">
    <property type="entry name" value="Ribosomal_uL22_bac/org-type"/>
</dbReference>
<dbReference type="PANTHER" id="PTHR13501:SF10">
    <property type="entry name" value="LARGE RIBOSOMAL SUBUNIT PROTEIN UL22M"/>
    <property type="match status" value="1"/>
</dbReference>
<dbReference type="Pfam" id="PF00237">
    <property type="entry name" value="Ribosomal_L22"/>
    <property type="match status" value="2"/>
</dbReference>
<feature type="region of interest" description="Disordered" evidence="5">
    <location>
        <begin position="91"/>
        <end position="130"/>
    </location>
</feature>
<comment type="caution">
    <text evidence="6">The sequence shown here is derived from an EMBL/GenBank/DDBJ whole genome shotgun (WGS) entry which is preliminary data.</text>
</comment>
<dbReference type="Gene3D" id="3.90.470.10">
    <property type="entry name" value="Ribosomal protein L22/L17"/>
    <property type="match status" value="1"/>
</dbReference>
<dbReference type="GeneID" id="95974599"/>
<keyword evidence="7" id="KW-1185">Reference proteome</keyword>
<evidence type="ECO:0000256" key="3">
    <source>
        <dbReference type="ARBA" id="ARBA00023274"/>
    </source>
</evidence>
<keyword evidence="2 4" id="KW-0689">Ribosomal protein</keyword>
<evidence type="ECO:0000256" key="2">
    <source>
        <dbReference type="ARBA" id="ARBA00022980"/>
    </source>
</evidence>
<proteinExistence type="inferred from homology"/>
<dbReference type="SUPFAM" id="SSF54843">
    <property type="entry name" value="Ribosomal protein L22"/>
    <property type="match status" value="1"/>
</dbReference>
<dbReference type="CDD" id="cd00336">
    <property type="entry name" value="Ribosomal_L22"/>
    <property type="match status" value="1"/>
</dbReference>
<dbReference type="InterPro" id="IPR001063">
    <property type="entry name" value="Ribosomal_uL22"/>
</dbReference>
<gene>
    <name evidence="6" type="ORF">AAFC00_000896</name>
</gene>
<reference evidence="6 7" key="1">
    <citation type="submission" date="2024-07" db="EMBL/GenBank/DDBJ databases">
        <title>Draft sequence of the Neodothiora populina.</title>
        <authorList>
            <person name="Drown D.D."/>
            <person name="Schuette U.S."/>
            <person name="Buechlein A.B."/>
            <person name="Rusch D.R."/>
            <person name="Winton L.W."/>
            <person name="Adams G.A."/>
        </authorList>
    </citation>
    <scope>NUCLEOTIDE SEQUENCE [LARGE SCALE GENOMIC DNA]</scope>
    <source>
        <strain evidence="6 7">CPC 39397</strain>
    </source>
</reference>
<comment type="similarity">
    <text evidence="1 4">Belongs to the universal ribosomal protein uL22 family.</text>
</comment>
<dbReference type="InterPro" id="IPR036394">
    <property type="entry name" value="Ribosomal_uL22_sf"/>
</dbReference>
<dbReference type="PANTHER" id="PTHR13501">
    <property type="entry name" value="CHLOROPLAST 50S RIBOSOMAL PROTEIN L22-RELATED"/>
    <property type="match status" value="1"/>
</dbReference>
<keyword evidence="3 4" id="KW-0687">Ribonucleoprotein</keyword>
<evidence type="ECO:0000313" key="6">
    <source>
        <dbReference type="EMBL" id="KAL1310624.1"/>
    </source>
</evidence>
<protein>
    <recommendedName>
        <fullName evidence="8">Mitochondrial large ribosomal subunit</fullName>
    </recommendedName>
</protein>
<evidence type="ECO:0000256" key="4">
    <source>
        <dbReference type="RuleBase" id="RU004005"/>
    </source>
</evidence>
<organism evidence="6 7">
    <name type="scientific">Neodothiora populina</name>
    <dbReference type="NCBI Taxonomy" id="2781224"/>
    <lineage>
        <taxon>Eukaryota</taxon>
        <taxon>Fungi</taxon>
        <taxon>Dikarya</taxon>
        <taxon>Ascomycota</taxon>
        <taxon>Pezizomycotina</taxon>
        <taxon>Dothideomycetes</taxon>
        <taxon>Dothideomycetidae</taxon>
        <taxon>Dothideales</taxon>
        <taxon>Dothioraceae</taxon>
        <taxon>Neodothiora</taxon>
    </lineage>
</organism>
<accession>A0ABR3PM42</accession>
<evidence type="ECO:0000256" key="1">
    <source>
        <dbReference type="ARBA" id="ARBA00009451"/>
    </source>
</evidence>
<dbReference type="Proteomes" id="UP001562354">
    <property type="component" value="Unassembled WGS sequence"/>
</dbReference>
<name>A0ABR3PM42_9PEZI</name>
<feature type="compositionally biased region" description="Low complexity" evidence="5">
    <location>
        <begin position="99"/>
        <end position="112"/>
    </location>
</feature>
<evidence type="ECO:0000313" key="7">
    <source>
        <dbReference type="Proteomes" id="UP001562354"/>
    </source>
</evidence>